<evidence type="ECO:0000256" key="2">
    <source>
        <dbReference type="ARBA" id="ARBA00022741"/>
    </source>
</evidence>
<dbReference type="GO" id="GO:0140662">
    <property type="term" value="F:ATP-dependent protein folding chaperone"/>
    <property type="evidence" value="ECO:0007669"/>
    <property type="project" value="InterPro"/>
</dbReference>
<feature type="binding site" evidence="5">
    <location>
        <position position="74"/>
    </location>
    <ligand>
        <name>ATP</name>
        <dbReference type="ChEBI" id="CHEBI:30616"/>
    </ligand>
</feature>
<dbReference type="AlphaFoldDB" id="A0A196S8J8"/>
<dbReference type="Gene3D" id="3.30.230.80">
    <property type="match status" value="1"/>
</dbReference>
<organism evidence="9 10">
    <name type="scientific">Blastocystis sp. subtype 1 (strain ATCC 50177 / NandII)</name>
    <dbReference type="NCBI Taxonomy" id="478820"/>
    <lineage>
        <taxon>Eukaryota</taxon>
        <taxon>Sar</taxon>
        <taxon>Stramenopiles</taxon>
        <taxon>Bigyra</taxon>
        <taxon>Opalozoa</taxon>
        <taxon>Opalinata</taxon>
        <taxon>Blastocystidae</taxon>
        <taxon>Blastocystis</taxon>
    </lineage>
</organism>
<accession>A0A196S8J8</accession>
<feature type="region of interest" description="Disordered" evidence="6">
    <location>
        <begin position="259"/>
        <end position="299"/>
    </location>
</feature>
<gene>
    <name evidence="9" type="ORF">AV274_6036</name>
</gene>
<protein>
    <submittedName>
        <fullName evidence="9">Endoplasmin-like protein</fullName>
    </submittedName>
</protein>
<feature type="binding site" evidence="5">
    <location>
        <position position="214"/>
    </location>
    <ligand>
        <name>ATP</name>
        <dbReference type="ChEBI" id="CHEBI:30616"/>
    </ligand>
</feature>
<feature type="chain" id="PRO_5008274456" evidence="7">
    <location>
        <begin position="20"/>
        <end position="814"/>
    </location>
</feature>
<evidence type="ECO:0000313" key="10">
    <source>
        <dbReference type="Proteomes" id="UP000078348"/>
    </source>
</evidence>
<feature type="domain" description="Histidine kinase/HSP90-like ATPase" evidence="8">
    <location>
        <begin position="67"/>
        <end position="224"/>
    </location>
</feature>
<dbReference type="InterPro" id="IPR036890">
    <property type="entry name" value="HATPase_C_sf"/>
</dbReference>
<dbReference type="FunFam" id="1.20.120.790:FF:000001">
    <property type="entry name" value="Heat shock protein 90 alpha"/>
    <property type="match status" value="1"/>
</dbReference>
<feature type="binding site" evidence="5">
    <location>
        <position position="421"/>
    </location>
    <ligand>
        <name>ATP</name>
        <dbReference type="ChEBI" id="CHEBI:30616"/>
    </ligand>
</feature>
<dbReference type="Gene3D" id="1.20.120.790">
    <property type="entry name" value="Heat shock protein 90, C-terminal domain"/>
    <property type="match status" value="1"/>
</dbReference>
<evidence type="ECO:0000256" key="6">
    <source>
        <dbReference type="SAM" id="MobiDB-lite"/>
    </source>
</evidence>
<sequence>MKSILRLLFLSILAISLIASPSLHVYAQEEEVETPEATEEESGMETYEFQTEVNRLMDIIINSLYQNKDVFLREVISNAADALDKVRFLSLTDKSILGDDSADDLDIRVKFDEEAGTLTITDKGIGMTKQDLIENLGTVAKSGTTQFVEKMAAGADLSMIGQFGVGFYSVYLVADRVVVRSKNDEDVQHIWESSADSTFKVGVDPEGNTLGRGTEITLYLKDDAKEYLDADKLEGLIKKYSEFITFPIYLYKSHTETVEVPVEEEEEEDVFEGEDLEENEEEKEEEEAESEKPKTRTEEKTVWEWELMNPQKAIWSRDKSEITDEEYTNFYKTLVRNSEQEPLTWTHFKAEGEIDFKCILYLPKKAAADLYEDFYHKKMQNLHLYVRKVLIADSFDDLLPRYLSFVVGVVDSDDLPLNVSREQLSQDKVLKVMGKKIVRKAIEMIKKLAEEKPAEEKPAEEAEKTEEAAEPKEPKEEAKSVEEDNANYIELWEQFGKSLKIGVIEDSANRNKLAKLLRYKTSLSEGKWTSLDHYVERMKDWQKQIYYVSADSVEKAESSMFLDAFKRRGVEVLYFTEPIDEYVAQNLREFSGKSLQDITKEGVEFGDEKEHAKKVQKEYENRFEVLTSWMKELLGDKVDKVEVTATLESAPAVLSTSKYGYSATMERIMKSQALQNPEKAKYLKAHKIMLLNPRHPIISNLKQLVEEDPESDVARDLANLLYDSSLMNSGFMIDEPNEFATRLYGLMKESLQLDSLDLEPEVELPEEPEEPEKEEEEDENTIKFDSSNSEQMDEEEFRAQLKKDREQSEDEDEL</sequence>
<evidence type="ECO:0000313" key="9">
    <source>
        <dbReference type="EMBL" id="OAO12314.1"/>
    </source>
</evidence>
<dbReference type="GO" id="GO:0051082">
    <property type="term" value="F:unfolded protein binding"/>
    <property type="evidence" value="ECO:0007669"/>
    <property type="project" value="InterPro"/>
</dbReference>
<dbReference type="SUPFAM" id="SSF54211">
    <property type="entry name" value="Ribosomal protein S5 domain 2-like"/>
    <property type="match status" value="1"/>
</dbReference>
<dbReference type="Gene3D" id="3.40.50.11260">
    <property type="match status" value="1"/>
</dbReference>
<dbReference type="FunFam" id="3.40.50.11260:FF:000005">
    <property type="entry name" value="Heat shock protein 90"/>
    <property type="match status" value="1"/>
</dbReference>
<dbReference type="GO" id="GO:0016887">
    <property type="term" value="F:ATP hydrolysis activity"/>
    <property type="evidence" value="ECO:0007669"/>
    <property type="project" value="InterPro"/>
</dbReference>
<dbReference type="Pfam" id="PF02518">
    <property type="entry name" value="HATPase_c"/>
    <property type="match status" value="1"/>
</dbReference>
<dbReference type="SUPFAM" id="SSF55874">
    <property type="entry name" value="ATPase domain of HSP90 chaperone/DNA topoisomerase II/histidine kinase"/>
    <property type="match status" value="1"/>
</dbReference>
<name>A0A196S8J8_BLAHN</name>
<feature type="compositionally biased region" description="Basic and acidic residues" evidence="6">
    <location>
        <begin position="290"/>
        <end position="299"/>
    </location>
</feature>
<dbReference type="InterPro" id="IPR037196">
    <property type="entry name" value="HSP90_C"/>
</dbReference>
<dbReference type="SUPFAM" id="SSF110942">
    <property type="entry name" value="HSP90 C-terminal domain"/>
    <property type="match status" value="1"/>
</dbReference>
<evidence type="ECO:0000259" key="8">
    <source>
        <dbReference type="SMART" id="SM00387"/>
    </source>
</evidence>
<evidence type="ECO:0000256" key="7">
    <source>
        <dbReference type="SAM" id="SignalP"/>
    </source>
</evidence>
<dbReference type="InterPro" id="IPR020568">
    <property type="entry name" value="Ribosomal_Su5_D2-typ_SF"/>
</dbReference>
<dbReference type="FunFam" id="3.30.565.10:FF:000005">
    <property type="entry name" value="Heat shock protein 90"/>
    <property type="match status" value="1"/>
</dbReference>
<dbReference type="InterPro" id="IPR019805">
    <property type="entry name" value="Heat_shock_protein_90_CS"/>
</dbReference>
<dbReference type="Proteomes" id="UP000078348">
    <property type="component" value="Unassembled WGS sequence"/>
</dbReference>
<dbReference type="STRING" id="478820.A0A196S8J8"/>
<comment type="caution">
    <text evidence="9">The sequence shown here is derived from an EMBL/GenBank/DDBJ whole genome shotgun (WGS) entry which is preliminary data.</text>
</comment>
<keyword evidence="3 5" id="KW-0067">ATP-binding</keyword>
<feature type="region of interest" description="Disordered" evidence="6">
    <location>
        <begin position="452"/>
        <end position="481"/>
    </location>
</feature>
<evidence type="ECO:0000256" key="3">
    <source>
        <dbReference type="ARBA" id="ARBA00022840"/>
    </source>
</evidence>
<dbReference type="PROSITE" id="PS00298">
    <property type="entry name" value="HSP90"/>
    <property type="match status" value="1"/>
</dbReference>
<feature type="compositionally biased region" description="Basic and acidic residues" evidence="6">
    <location>
        <begin position="797"/>
        <end position="806"/>
    </location>
</feature>
<feature type="binding site" evidence="5">
    <location>
        <begin position="142"/>
        <end position="143"/>
    </location>
    <ligand>
        <name>ATP</name>
        <dbReference type="ChEBI" id="CHEBI:30616"/>
    </ligand>
</feature>
<dbReference type="InterPro" id="IPR003594">
    <property type="entry name" value="HATPase_dom"/>
</dbReference>
<dbReference type="InterPro" id="IPR001404">
    <property type="entry name" value="Hsp90_fam"/>
</dbReference>
<evidence type="ECO:0000256" key="1">
    <source>
        <dbReference type="ARBA" id="ARBA00008239"/>
    </source>
</evidence>
<evidence type="ECO:0000256" key="5">
    <source>
        <dbReference type="PIRSR" id="PIRSR002583-1"/>
    </source>
</evidence>
<dbReference type="GO" id="GO:0005524">
    <property type="term" value="F:ATP binding"/>
    <property type="evidence" value="ECO:0007669"/>
    <property type="project" value="UniProtKB-KW"/>
</dbReference>
<dbReference type="PANTHER" id="PTHR11528">
    <property type="entry name" value="HEAT SHOCK PROTEIN 90 FAMILY MEMBER"/>
    <property type="match status" value="1"/>
</dbReference>
<proteinExistence type="inferred from homology"/>
<evidence type="ECO:0000256" key="4">
    <source>
        <dbReference type="ARBA" id="ARBA00023186"/>
    </source>
</evidence>
<feature type="binding site" evidence="5">
    <location>
        <begin position="162"/>
        <end position="167"/>
    </location>
    <ligand>
        <name>ATP</name>
        <dbReference type="ChEBI" id="CHEBI:30616"/>
    </ligand>
</feature>
<feature type="binding site" evidence="5">
    <location>
        <position position="135"/>
    </location>
    <ligand>
        <name>ATP</name>
        <dbReference type="ChEBI" id="CHEBI:30616"/>
    </ligand>
</feature>
<dbReference type="Gene3D" id="3.30.565.10">
    <property type="entry name" value="Histidine kinase-like ATPase, C-terminal domain"/>
    <property type="match status" value="1"/>
</dbReference>
<dbReference type="CDD" id="cd16927">
    <property type="entry name" value="HATPase_Hsp90-like"/>
    <property type="match status" value="1"/>
</dbReference>
<dbReference type="InterPro" id="IPR020575">
    <property type="entry name" value="Hsp90_N"/>
</dbReference>
<feature type="binding site" evidence="5">
    <location>
        <position position="127"/>
    </location>
    <ligand>
        <name>ATP</name>
        <dbReference type="ChEBI" id="CHEBI:30616"/>
    </ligand>
</feature>
<dbReference type="PIRSF" id="PIRSF002583">
    <property type="entry name" value="Hsp90"/>
    <property type="match status" value="1"/>
</dbReference>
<feature type="signal peptide" evidence="7">
    <location>
        <begin position="1"/>
        <end position="19"/>
    </location>
</feature>
<keyword evidence="10" id="KW-1185">Reference proteome</keyword>
<keyword evidence="2 5" id="KW-0547">Nucleotide-binding</keyword>
<dbReference type="OrthoDB" id="28737at2759"/>
<dbReference type="PRINTS" id="PR00775">
    <property type="entry name" value="HEATSHOCK90"/>
</dbReference>
<comment type="similarity">
    <text evidence="1">Belongs to the heat shock protein 90 family.</text>
</comment>
<dbReference type="HAMAP" id="MF_00505">
    <property type="entry name" value="HSP90"/>
    <property type="match status" value="1"/>
</dbReference>
<feature type="binding site" evidence="5">
    <location>
        <position position="122"/>
    </location>
    <ligand>
        <name>ATP</name>
        <dbReference type="ChEBI" id="CHEBI:30616"/>
    </ligand>
</feature>
<feature type="compositionally biased region" description="Acidic residues" evidence="6">
    <location>
        <begin position="261"/>
        <end position="289"/>
    </location>
</feature>
<feature type="binding site" evidence="5">
    <location>
        <position position="78"/>
    </location>
    <ligand>
        <name>ATP</name>
        <dbReference type="ChEBI" id="CHEBI:30616"/>
    </ligand>
</feature>
<keyword evidence="7" id="KW-0732">Signal</keyword>
<feature type="binding site" evidence="5">
    <location>
        <position position="141"/>
    </location>
    <ligand>
        <name>ATP</name>
        <dbReference type="ChEBI" id="CHEBI:30616"/>
    </ligand>
</feature>
<dbReference type="Pfam" id="PF00183">
    <property type="entry name" value="HSP90"/>
    <property type="match status" value="1"/>
</dbReference>
<keyword evidence="4" id="KW-0143">Chaperone</keyword>
<dbReference type="SMART" id="SM00387">
    <property type="entry name" value="HATPase_c"/>
    <property type="match status" value="1"/>
</dbReference>
<reference evidence="9 10" key="1">
    <citation type="submission" date="2016-05" db="EMBL/GenBank/DDBJ databases">
        <title>Nuclear genome of Blastocystis sp. subtype 1 NandII.</title>
        <authorList>
            <person name="Gentekaki E."/>
            <person name="Curtis B."/>
            <person name="Stairs C."/>
            <person name="Eme L."/>
            <person name="Herman E."/>
            <person name="Klimes V."/>
            <person name="Arias M.C."/>
            <person name="Elias M."/>
            <person name="Hilliou F."/>
            <person name="Klute M."/>
            <person name="Malik S.-B."/>
            <person name="Pightling A."/>
            <person name="Rachubinski R."/>
            <person name="Salas D."/>
            <person name="Schlacht A."/>
            <person name="Suga H."/>
            <person name="Archibald J."/>
            <person name="Ball S.G."/>
            <person name="Clark G."/>
            <person name="Dacks J."/>
            <person name="Van Der Giezen M."/>
            <person name="Tsaousis A."/>
            <person name="Roger A."/>
        </authorList>
    </citation>
    <scope>NUCLEOTIDE SEQUENCE [LARGE SCALE GENOMIC DNA]</scope>
    <source>
        <strain evidence="10">ATCC 50177 / NandII</strain>
    </source>
</reference>
<feature type="region of interest" description="Disordered" evidence="6">
    <location>
        <begin position="755"/>
        <end position="814"/>
    </location>
</feature>
<feature type="compositionally biased region" description="Acidic residues" evidence="6">
    <location>
        <begin position="756"/>
        <end position="779"/>
    </location>
</feature>
<dbReference type="NCBIfam" id="NF003555">
    <property type="entry name" value="PRK05218.1"/>
    <property type="match status" value="1"/>
</dbReference>
<dbReference type="EMBL" id="LXWW01000554">
    <property type="protein sequence ID" value="OAO12314.1"/>
    <property type="molecule type" value="Genomic_DNA"/>
</dbReference>